<reference evidence="2" key="1">
    <citation type="submission" date="2023-03" db="EMBL/GenBank/DDBJ databases">
        <authorList>
            <person name="Steffen K."/>
            <person name="Cardenas P."/>
        </authorList>
    </citation>
    <scope>NUCLEOTIDE SEQUENCE</scope>
</reference>
<sequence length="75" mass="8025">MAGATGERHNSSRDGQPEIWSRAVLPNALEVEVSGSRELFVSSIGRGSETRESGAVQCIRKGSTSSRGLRYDSSL</sequence>
<dbReference type="AlphaFoldDB" id="A0AA35RSZ7"/>
<comment type="caution">
    <text evidence="2">The sequence shown here is derived from an EMBL/GenBank/DDBJ whole genome shotgun (WGS) entry which is preliminary data.</text>
</comment>
<feature type="compositionally biased region" description="Polar residues" evidence="1">
    <location>
        <begin position="62"/>
        <end position="75"/>
    </location>
</feature>
<dbReference type="Proteomes" id="UP001174909">
    <property type="component" value="Unassembled WGS sequence"/>
</dbReference>
<proteinExistence type="predicted"/>
<name>A0AA35RSZ7_GEOBA</name>
<keyword evidence="3" id="KW-1185">Reference proteome</keyword>
<dbReference type="EMBL" id="CASHTH010001551">
    <property type="protein sequence ID" value="CAI8016699.1"/>
    <property type="molecule type" value="Genomic_DNA"/>
</dbReference>
<evidence type="ECO:0000313" key="3">
    <source>
        <dbReference type="Proteomes" id="UP001174909"/>
    </source>
</evidence>
<gene>
    <name evidence="2" type="ORF">GBAR_LOCUS10227</name>
</gene>
<organism evidence="2 3">
    <name type="scientific">Geodia barretti</name>
    <name type="common">Barrett's horny sponge</name>
    <dbReference type="NCBI Taxonomy" id="519541"/>
    <lineage>
        <taxon>Eukaryota</taxon>
        <taxon>Metazoa</taxon>
        <taxon>Porifera</taxon>
        <taxon>Demospongiae</taxon>
        <taxon>Heteroscleromorpha</taxon>
        <taxon>Tetractinellida</taxon>
        <taxon>Astrophorina</taxon>
        <taxon>Geodiidae</taxon>
        <taxon>Geodia</taxon>
    </lineage>
</organism>
<protein>
    <submittedName>
        <fullName evidence="2">Uncharacterized protein</fullName>
    </submittedName>
</protein>
<evidence type="ECO:0000256" key="1">
    <source>
        <dbReference type="SAM" id="MobiDB-lite"/>
    </source>
</evidence>
<accession>A0AA35RSZ7</accession>
<evidence type="ECO:0000313" key="2">
    <source>
        <dbReference type="EMBL" id="CAI8016699.1"/>
    </source>
</evidence>
<feature type="region of interest" description="Disordered" evidence="1">
    <location>
        <begin position="45"/>
        <end position="75"/>
    </location>
</feature>